<keyword evidence="2" id="KW-1185">Reference proteome</keyword>
<evidence type="ECO:0000313" key="1">
    <source>
        <dbReference type="EMBL" id="AHH95604.1"/>
    </source>
</evidence>
<dbReference type="AlphaFoldDB" id="W5WBK1"/>
<dbReference type="EMBL" id="CP007155">
    <property type="protein sequence ID" value="AHH95604.1"/>
    <property type="molecule type" value="Genomic_DNA"/>
</dbReference>
<reference evidence="1 2" key="1">
    <citation type="journal article" date="2014" name="BMC Genomics">
        <title>Complete genome sequence of producer of the glycopeptide antibiotic Aculeximycin Kutzneria albida DSM 43870T, a representative of minor genus of Pseudonocardiaceae.</title>
        <authorList>
            <person name="Rebets Y."/>
            <person name="Tokovenko B."/>
            <person name="Lushchyk I."/>
            <person name="Ruckert C."/>
            <person name="Zaburannyi N."/>
            <person name="Bechthold A."/>
            <person name="Kalinowski J."/>
            <person name="Luzhetskyy A."/>
        </authorList>
    </citation>
    <scope>NUCLEOTIDE SEQUENCE [LARGE SCALE GENOMIC DNA]</scope>
    <source>
        <strain evidence="1">DSM 43870</strain>
    </source>
</reference>
<protein>
    <submittedName>
        <fullName evidence="1">Uncharacterized protein</fullName>
    </submittedName>
</protein>
<evidence type="ECO:0000313" key="2">
    <source>
        <dbReference type="Proteomes" id="UP000019225"/>
    </source>
</evidence>
<name>W5WBK1_9PSEU</name>
<proteinExistence type="predicted"/>
<organism evidence="1 2">
    <name type="scientific">Kutzneria albida DSM 43870</name>
    <dbReference type="NCBI Taxonomy" id="1449976"/>
    <lineage>
        <taxon>Bacteria</taxon>
        <taxon>Bacillati</taxon>
        <taxon>Actinomycetota</taxon>
        <taxon>Actinomycetes</taxon>
        <taxon>Pseudonocardiales</taxon>
        <taxon>Pseudonocardiaceae</taxon>
        <taxon>Kutzneria</taxon>
    </lineage>
</organism>
<dbReference type="STRING" id="1449976.KALB_2235"/>
<sequence>MSPVTAPAAISADLVTDLRTAVDAALTDLLTAGPDLRLPAYVDLTNSLSRAESCVLGELTEAVAMIEAAHEHARFGEFAEARLLMVAGHRVLCAADAAPVRIPPNRSPAHDAVRPVPAG</sequence>
<dbReference type="HOGENOM" id="CLU_2343083_0_0_11"/>
<gene>
    <name evidence="1" type="ORF">KALB_2235</name>
</gene>
<dbReference type="KEGG" id="kal:KALB_2235"/>
<dbReference type="Proteomes" id="UP000019225">
    <property type="component" value="Chromosome"/>
</dbReference>
<accession>W5WBK1</accession>